<dbReference type="SUPFAM" id="SSF49842">
    <property type="entry name" value="TNF-like"/>
    <property type="match status" value="1"/>
</dbReference>
<evidence type="ECO:0000313" key="3">
    <source>
        <dbReference type="EMBL" id="CEK90458.1"/>
    </source>
</evidence>
<dbReference type="EMBL" id="HACG01043593">
    <property type="protein sequence ID" value="CEK90458.1"/>
    <property type="molecule type" value="Transcribed_RNA"/>
</dbReference>
<feature type="signal peptide" evidence="1">
    <location>
        <begin position="1"/>
        <end position="20"/>
    </location>
</feature>
<evidence type="ECO:0000259" key="2">
    <source>
        <dbReference type="PROSITE" id="PS50871"/>
    </source>
</evidence>
<dbReference type="Pfam" id="PF00386">
    <property type="entry name" value="C1q"/>
    <property type="match status" value="1"/>
</dbReference>
<feature type="domain" description="C1q" evidence="2">
    <location>
        <begin position="22"/>
        <end position="155"/>
    </location>
</feature>
<name>A0A0B7BBR7_9EUPU</name>
<feature type="chain" id="PRO_5002128108" description="C1q domain-containing protein" evidence="1">
    <location>
        <begin position="21"/>
        <end position="155"/>
    </location>
</feature>
<accession>A0A0B7BBR7</accession>
<evidence type="ECO:0000256" key="1">
    <source>
        <dbReference type="SAM" id="SignalP"/>
    </source>
</evidence>
<keyword evidence="1" id="KW-0732">Signal</keyword>
<dbReference type="PROSITE" id="PS50871">
    <property type="entry name" value="C1Q"/>
    <property type="match status" value="1"/>
</dbReference>
<gene>
    <name evidence="3" type="primary">ORF177000</name>
</gene>
<sequence length="155" mass="17215">MSLVLTCLVILILSLLFAETEKPGPTVGFSARLYRTFSADTITVLNNFTNIICNNGNHFNPTTGEFTTPMDGLYVTSLSLQTFLALDYYATIIKQPCLSCNPPNRCNQCTVAEIYKSMAERSACAFVVVNMKAGEKLYVICNEEAAERSYYFNVT</sequence>
<proteinExistence type="predicted"/>
<protein>
    <recommendedName>
        <fullName evidence="2">C1q domain-containing protein</fullName>
    </recommendedName>
</protein>
<reference evidence="3" key="1">
    <citation type="submission" date="2014-12" db="EMBL/GenBank/DDBJ databases">
        <title>Insight into the proteome of Arion vulgaris.</title>
        <authorList>
            <person name="Aradska J."/>
            <person name="Bulat T."/>
            <person name="Smidak R."/>
            <person name="Sarate P."/>
            <person name="Gangsoo J."/>
            <person name="Sialana F."/>
            <person name="Bilban M."/>
            <person name="Lubec G."/>
        </authorList>
    </citation>
    <scope>NUCLEOTIDE SEQUENCE</scope>
    <source>
        <tissue evidence="3">Skin</tissue>
    </source>
</reference>
<feature type="non-terminal residue" evidence="3">
    <location>
        <position position="155"/>
    </location>
</feature>
<dbReference type="Gene3D" id="2.60.120.40">
    <property type="match status" value="1"/>
</dbReference>
<dbReference type="InterPro" id="IPR001073">
    <property type="entry name" value="C1q_dom"/>
</dbReference>
<dbReference type="AlphaFoldDB" id="A0A0B7BBR7"/>
<organism evidence="3">
    <name type="scientific">Arion vulgaris</name>
    <dbReference type="NCBI Taxonomy" id="1028688"/>
    <lineage>
        <taxon>Eukaryota</taxon>
        <taxon>Metazoa</taxon>
        <taxon>Spiralia</taxon>
        <taxon>Lophotrochozoa</taxon>
        <taxon>Mollusca</taxon>
        <taxon>Gastropoda</taxon>
        <taxon>Heterobranchia</taxon>
        <taxon>Euthyneura</taxon>
        <taxon>Panpulmonata</taxon>
        <taxon>Eupulmonata</taxon>
        <taxon>Stylommatophora</taxon>
        <taxon>Helicina</taxon>
        <taxon>Arionoidea</taxon>
        <taxon>Arionidae</taxon>
        <taxon>Arion</taxon>
    </lineage>
</organism>
<dbReference type="InterPro" id="IPR008983">
    <property type="entry name" value="Tumour_necrosis_fac-like_dom"/>
</dbReference>